<evidence type="ECO:0000313" key="5">
    <source>
        <dbReference type="EMBL" id="KAF2864417.1"/>
    </source>
</evidence>
<dbReference type="Proteomes" id="UP000799421">
    <property type="component" value="Unassembled WGS sequence"/>
</dbReference>
<evidence type="ECO:0000256" key="3">
    <source>
        <dbReference type="SAM" id="SignalP"/>
    </source>
</evidence>
<feature type="compositionally biased region" description="Polar residues" evidence="2">
    <location>
        <begin position="417"/>
        <end position="436"/>
    </location>
</feature>
<feature type="compositionally biased region" description="Polar residues" evidence="2">
    <location>
        <begin position="380"/>
        <end position="400"/>
    </location>
</feature>
<dbReference type="AlphaFoldDB" id="A0A6A7CB08"/>
<keyword evidence="3" id="KW-0732">Signal</keyword>
<feature type="signal peptide" evidence="3">
    <location>
        <begin position="1"/>
        <end position="21"/>
    </location>
</feature>
<feature type="chain" id="PRO_5025358209" description="HAUS augmin-like complex subunit 6 N-terminal domain-containing protein" evidence="3">
    <location>
        <begin position="22"/>
        <end position="485"/>
    </location>
</feature>
<dbReference type="EMBL" id="MU005957">
    <property type="protein sequence ID" value="KAF2864417.1"/>
    <property type="molecule type" value="Genomic_DNA"/>
</dbReference>
<evidence type="ECO:0000313" key="6">
    <source>
        <dbReference type="Proteomes" id="UP000799421"/>
    </source>
</evidence>
<feature type="compositionally biased region" description="Basic and acidic residues" evidence="2">
    <location>
        <begin position="334"/>
        <end position="356"/>
    </location>
</feature>
<dbReference type="InterPro" id="IPR028163">
    <property type="entry name" value="HAUS_6_N"/>
</dbReference>
<dbReference type="Pfam" id="PF14661">
    <property type="entry name" value="HAUS6_N"/>
    <property type="match status" value="1"/>
</dbReference>
<feature type="domain" description="HAUS augmin-like complex subunit 6 N-terminal" evidence="4">
    <location>
        <begin position="31"/>
        <end position="224"/>
    </location>
</feature>
<sequence>MSQTCALFASVLSQLIPTAVDVAVFVQPDTSNRVRAVETALYHLYHLYNPTLTTDRLQPFFPPLDPLQSRNLRAALFRCLTDLKKNGVLGDVIVRRTMLDECHGERFWETCLTFAGVVLQQKQQILLNQHSAPRPVAERIGLAKQLNQNEVSLLQPLILAHQGGIAQAKRELREAGLQYTRLTKQLEEREDELMEQKAALRKSAYKNEKVARAEELYRELEGNWRGGEELKDALFGNRPLELAGSDTSRLRKWEGILEELPLPPSEPSRQRRGVFTRHKGLVLSNGAPSPWAAGEDEFSVIVARMKSEFEVRRREESKTKTLALRFRKPPRSPTKREKGGEVVEGGREVSGEEPRSVHGGSLPPSRVEVAPRESDPPSSPKNVSLENRTARTLAQSTPRQSDPPKGVVSLAERTAFTLAQNTPRTSPLLKTSSVGPENQHAGKRDDGERGRFLATPEMDLTVEDYDSVFKPRPRLAKSPSPLVRE</sequence>
<reference evidence="5" key="1">
    <citation type="journal article" date="2020" name="Stud. Mycol.">
        <title>101 Dothideomycetes genomes: a test case for predicting lifestyles and emergence of pathogens.</title>
        <authorList>
            <person name="Haridas S."/>
            <person name="Albert R."/>
            <person name="Binder M."/>
            <person name="Bloem J."/>
            <person name="Labutti K."/>
            <person name="Salamov A."/>
            <person name="Andreopoulos B."/>
            <person name="Baker S."/>
            <person name="Barry K."/>
            <person name="Bills G."/>
            <person name="Bluhm B."/>
            <person name="Cannon C."/>
            <person name="Castanera R."/>
            <person name="Culley D."/>
            <person name="Daum C."/>
            <person name="Ezra D."/>
            <person name="Gonzalez J."/>
            <person name="Henrissat B."/>
            <person name="Kuo A."/>
            <person name="Liang C."/>
            <person name="Lipzen A."/>
            <person name="Lutzoni F."/>
            <person name="Magnuson J."/>
            <person name="Mondo S."/>
            <person name="Nolan M."/>
            <person name="Ohm R."/>
            <person name="Pangilinan J."/>
            <person name="Park H.-J."/>
            <person name="Ramirez L."/>
            <person name="Alfaro M."/>
            <person name="Sun H."/>
            <person name="Tritt A."/>
            <person name="Yoshinaga Y."/>
            <person name="Zwiers L.-H."/>
            <person name="Turgeon B."/>
            <person name="Goodwin S."/>
            <person name="Spatafora J."/>
            <person name="Crous P."/>
            <person name="Grigoriev I."/>
        </authorList>
    </citation>
    <scope>NUCLEOTIDE SEQUENCE</scope>
    <source>
        <strain evidence="5">CBS 480.64</strain>
    </source>
</reference>
<feature type="coiled-coil region" evidence="1">
    <location>
        <begin position="165"/>
        <end position="203"/>
    </location>
</feature>
<feature type="compositionally biased region" description="Basic and acidic residues" evidence="2">
    <location>
        <begin position="440"/>
        <end position="451"/>
    </location>
</feature>
<keyword evidence="6" id="KW-1185">Reference proteome</keyword>
<evidence type="ECO:0000256" key="2">
    <source>
        <dbReference type="SAM" id="MobiDB-lite"/>
    </source>
</evidence>
<feature type="region of interest" description="Disordered" evidence="2">
    <location>
        <begin position="309"/>
        <end position="458"/>
    </location>
</feature>
<evidence type="ECO:0000256" key="1">
    <source>
        <dbReference type="SAM" id="Coils"/>
    </source>
</evidence>
<protein>
    <recommendedName>
        <fullName evidence="4">HAUS augmin-like complex subunit 6 N-terminal domain-containing protein</fullName>
    </recommendedName>
</protein>
<feature type="compositionally biased region" description="Basic and acidic residues" evidence="2">
    <location>
        <begin position="309"/>
        <end position="319"/>
    </location>
</feature>
<organism evidence="5 6">
    <name type="scientific">Piedraia hortae CBS 480.64</name>
    <dbReference type="NCBI Taxonomy" id="1314780"/>
    <lineage>
        <taxon>Eukaryota</taxon>
        <taxon>Fungi</taxon>
        <taxon>Dikarya</taxon>
        <taxon>Ascomycota</taxon>
        <taxon>Pezizomycotina</taxon>
        <taxon>Dothideomycetes</taxon>
        <taxon>Dothideomycetidae</taxon>
        <taxon>Capnodiales</taxon>
        <taxon>Piedraiaceae</taxon>
        <taxon>Piedraia</taxon>
    </lineage>
</organism>
<dbReference type="OrthoDB" id="5575722at2759"/>
<proteinExistence type="predicted"/>
<accession>A0A6A7CB08</accession>
<keyword evidence="1" id="KW-0175">Coiled coil</keyword>
<evidence type="ECO:0000259" key="4">
    <source>
        <dbReference type="Pfam" id="PF14661"/>
    </source>
</evidence>
<gene>
    <name evidence="5" type="ORF">K470DRAFT_3576</name>
</gene>
<name>A0A6A7CB08_9PEZI</name>